<evidence type="ECO:0008006" key="4">
    <source>
        <dbReference type="Google" id="ProtNLM"/>
    </source>
</evidence>
<dbReference type="InterPro" id="IPR029058">
    <property type="entry name" value="AB_hydrolase_fold"/>
</dbReference>
<keyword evidence="3" id="KW-1185">Reference proteome</keyword>
<protein>
    <recommendedName>
        <fullName evidence="4">DUF3089 domain-containing protein</fullName>
    </recommendedName>
</protein>
<dbReference type="EMBL" id="JBGBPQ010000017">
    <property type="protein sequence ID" value="KAL1508105.1"/>
    <property type="molecule type" value="Genomic_DNA"/>
</dbReference>
<dbReference type="Proteomes" id="UP001515480">
    <property type="component" value="Unassembled WGS sequence"/>
</dbReference>
<organism evidence="2 3">
    <name type="scientific">Prymnesium parvum</name>
    <name type="common">Toxic golden alga</name>
    <dbReference type="NCBI Taxonomy" id="97485"/>
    <lineage>
        <taxon>Eukaryota</taxon>
        <taxon>Haptista</taxon>
        <taxon>Haptophyta</taxon>
        <taxon>Prymnesiophyceae</taxon>
        <taxon>Prymnesiales</taxon>
        <taxon>Prymnesiaceae</taxon>
        <taxon>Prymnesium</taxon>
    </lineage>
</organism>
<reference evidence="2 3" key="1">
    <citation type="journal article" date="2024" name="Science">
        <title>Giant polyketide synthase enzymes in the biosynthesis of giant marine polyether toxins.</title>
        <authorList>
            <person name="Fallon T.R."/>
            <person name="Shende V.V."/>
            <person name="Wierzbicki I.H."/>
            <person name="Pendleton A.L."/>
            <person name="Watervoot N.F."/>
            <person name="Auber R.P."/>
            <person name="Gonzalez D.J."/>
            <person name="Wisecaver J.H."/>
            <person name="Moore B.S."/>
        </authorList>
    </citation>
    <scope>NUCLEOTIDE SEQUENCE [LARGE SCALE GENOMIC DNA]</scope>
    <source>
        <strain evidence="2 3">12B1</strain>
    </source>
</reference>
<name>A0AB34IVZ2_PRYPA</name>
<dbReference type="Pfam" id="PF11288">
    <property type="entry name" value="DUF3089"/>
    <property type="match status" value="1"/>
</dbReference>
<comment type="caution">
    <text evidence="2">The sequence shown here is derived from an EMBL/GenBank/DDBJ whole genome shotgun (WGS) entry which is preliminary data.</text>
</comment>
<dbReference type="SUPFAM" id="SSF53474">
    <property type="entry name" value="alpha/beta-Hydrolases"/>
    <property type="match status" value="1"/>
</dbReference>
<dbReference type="AlphaFoldDB" id="A0AB34IVZ2"/>
<accession>A0AB34IVZ2</accession>
<evidence type="ECO:0000256" key="1">
    <source>
        <dbReference type="SAM" id="SignalP"/>
    </source>
</evidence>
<dbReference type="InterPro" id="IPR021440">
    <property type="entry name" value="DUF3089"/>
</dbReference>
<gene>
    <name evidence="2" type="ORF">AB1Y20_007698</name>
</gene>
<proteinExistence type="predicted"/>
<feature type="chain" id="PRO_5044281666" description="DUF3089 domain-containing protein" evidence="1">
    <location>
        <begin position="24"/>
        <end position="371"/>
    </location>
</feature>
<feature type="signal peptide" evidence="1">
    <location>
        <begin position="1"/>
        <end position="23"/>
    </location>
</feature>
<evidence type="ECO:0000313" key="3">
    <source>
        <dbReference type="Proteomes" id="UP001515480"/>
    </source>
</evidence>
<sequence length="371" mass="40643">MRLPAALAALAAALLGAPPLAERLFFTTRPFSPDDTPPAPDYALPSSWAASPLHSQTSASATWVPRGSGEAEAAHAARLDVFWLHPTTYFLGRWNAPADSPTAALVTDSVPVREFAGVFNGECRVFAPRYRQLSQGVQDRFPQSEQRAAMDVAFEDVWAAFEYFLEHTDGRPFFIGSYSQGTLHAMRLLQQWLRTAPAAQTARFVAWYGIGNTVPEAEMEGVLPVCTSATQTRCFISYNAVVEGDTAARDHWHVKGTPTCVNPLSWRQDELLVGKEHHLGAVPLLSSAAGLWRVLLYPILGAPSESPDEGLLTAQCRDGVLYVSDPSANKSVGHRYAFSPGVGLHALDTNLFWMNLRVNIRERAQAFFMEG</sequence>
<dbReference type="Gene3D" id="3.40.50.1820">
    <property type="entry name" value="alpha/beta hydrolase"/>
    <property type="match status" value="1"/>
</dbReference>
<evidence type="ECO:0000313" key="2">
    <source>
        <dbReference type="EMBL" id="KAL1508105.1"/>
    </source>
</evidence>
<keyword evidence="1" id="KW-0732">Signal</keyword>